<dbReference type="InterPro" id="IPR002826">
    <property type="entry name" value="MptE-like"/>
</dbReference>
<organism evidence="3 4">
    <name type="scientific">Lebetimonas natsushimae</name>
    <dbReference type="NCBI Taxonomy" id="1936991"/>
    <lineage>
        <taxon>Bacteria</taxon>
        <taxon>Pseudomonadati</taxon>
        <taxon>Campylobacterota</taxon>
        <taxon>Epsilonproteobacteria</taxon>
        <taxon>Nautiliales</taxon>
        <taxon>Nautiliaceae</taxon>
        <taxon>Lebetimonas</taxon>
    </lineage>
</organism>
<protein>
    <recommendedName>
        <fullName evidence="2">6-hydroxymethylpterin diphosphokinase MptE-like domain-containing protein</fullName>
    </recommendedName>
</protein>
<keyword evidence="1" id="KW-0812">Transmembrane</keyword>
<feature type="transmembrane region" description="Helical" evidence="1">
    <location>
        <begin position="74"/>
        <end position="95"/>
    </location>
</feature>
<dbReference type="OrthoDB" id="8867611at2"/>
<keyword evidence="1" id="KW-0472">Membrane</keyword>
<proteinExistence type="predicted"/>
<dbReference type="PANTHER" id="PTHR41786:SF1">
    <property type="entry name" value="6-HYDROXYMETHYLPTERIN DIPHOSPHOKINASE MPTE-LIKE DOMAIN-CONTAINING PROTEIN"/>
    <property type="match status" value="1"/>
</dbReference>
<name>A0A292Y9N3_9BACT</name>
<dbReference type="AlphaFoldDB" id="A0A292Y9N3"/>
<dbReference type="RefSeq" id="WP_096258841.1">
    <property type="nucleotide sequence ID" value="NZ_BDME01000002.1"/>
</dbReference>
<dbReference type="Pfam" id="PF01973">
    <property type="entry name" value="MptE-like"/>
    <property type="match status" value="1"/>
</dbReference>
<accession>A0A292Y9N3</accession>
<feature type="domain" description="6-hydroxymethylpterin diphosphokinase MptE-like" evidence="2">
    <location>
        <begin position="208"/>
        <end position="377"/>
    </location>
</feature>
<dbReference type="PANTHER" id="PTHR41786">
    <property type="entry name" value="MOTILITY ACCESSORY FACTOR MAF"/>
    <property type="match status" value="1"/>
</dbReference>
<evidence type="ECO:0000259" key="2">
    <source>
        <dbReference type="Pfam" id="PF01973"/>
    </source>
</evidence>
<reference evidence="3 4" key="1">
    <citation type="journal article" date="2017" name="Syst. Appl. Microbiol.">
        <title>Lebetimonas natsushimae sp. nov., a novel strictly anaerobic, moderately thermophilic chemoautotroph isolated from a deep-sea hydrothermal vent polychaete nest in the Mid-Okinawa Trough.</title>
        <authorList>
            <person name="Nagata R."/>
            <person name="Takaki Y."/>
            <person name="Tame A."/>
            <person name="Nunoura T."/>
            <person name="Muto H."/>
            <person name="Mino S."/>
            <person name="Sawayama S."/>
            <person name="Takai K."/>
            <person name="Nakagawa S."/>
        </authorList>
    </citation>
    <scope>NUCLEOTIDE SEQUENCE [LARGE SCALE GENOMIC DNA]</scope>
    <source>
        <strain evidence="3 4">HS1857</strain>
    </source>
</reference>
<gene>
    <name evidence="3" type="ORF">LNAT_P0909</name>
</gene>
<evidence type="ECO:0000256" key="1">
    <source>
        <dbReference type="SAM" id="Phobius"/>
    </source>
</evidence>
<evidence type="ECO:0000313" key="3">
    <source>
        <dbReference type="EMBL" id="GAX87612.1"/>
    </source>
</evidence>
<evidence type="ECO:0000313" key="4">
    <source>
        <dbReference type="Proteomes" id="UP000217944"/>
    </source>
</evidence>
<keyword evidence="1" id="KW-1133">Transmembrane helix</keyword>
<keyword evidence="4" id="KW-1185">Reference proteome</keyword>
<comment type="caution">
    <text evidence="3">The sequence shown here is derived from an EMBL/GenBank/DDBJ whole genome shotgun (WGS) entry which is preliminary data.</text>
</comment>
<dbReference type="Proteomes" id="UP000217944">
    <property type="component" value="Unassembled WGS sequence"/>
</dbReference>
<dbReference type="EMBL" id="BDME01000002">
    <property type="protein sequence ID" value="GAX87612.1"/>
    <property type="molecule type" value="Genomic_DNA"/>
</dbReference>
<sequence>MSSIFEKNIKALFDKNPNLATELFGLRNTKFEIFQHGDDPANINLIDKEKKLPLYETKPLDEIESQKKLFDKKYIRYPVLFFFGIGNGILIKLLLNNPIRKKIIVIEPDTQILFIVLNLIDFAKEIEENKLILYKLSQFNYPEAIKIMSNSDIVLFVKTYELQINTKYYEKLYSEEIINVNRIFAQAIKQSIINFGNDTIDTLIGIEHSIRNFPEMLKNPPIQSIIGKKNSDIAIIVSTGPSLTKQLPLLKKIQDYVTIISVDASMPILEKWEIVPDFVTSLERVKDTAKFFKKTSKKFQEKFITIHASLQHEEVLKNSYGPRILSMRGFQYNRYFGLKKYGYLGIGMSAANMAYELAYLLGFKKIVLIGQDLAYSEDGTSHAKGHVYGEKEIKFKETDEYVTKYGGEGTIRTSQTWLMFKNFFEKDIYETSLEGIITINATEGGARIEGSIEMPFIEVINKYVTKTPKTKIKLRKPRKDGYIKNLQKAYKKILKMIKIGEKVKNETEKVFVEVSETFDELVNLNKNNQLEKIDFNKLKRLSKKIDKIKEKIESKTFMQCYGETIISYLVNKETDLAKIQVQNSQTDIEKKAKLIDWIMNHKEWLFNLAGSINAQIITIQRALPFIEKELQITQK</sequence>